<evidence type="ECO:0000313" key="2">
    <source>
        <dbReference type="EMBL" id="KAH0533276.1"/>
    </source>
</evidence>
<feature type="non-terminal residue" evidence="2">
    <location>
        <position position="1"/>
    </location>
</feature>
<protein>
    <submittedName>
        <fullName evidence="2">Uncharacterized protein</fullName>
    </submittedName>
</protein>
<comment type="caution">
    <text evidence="2">The sequence shown here is derived from an EMBL/GenBank/DDBJ whole genome shotgun (WGS) entry which is preliminary data.</text>
</comment>
<evidence type="ECO:0000313" key="3">
    <source>
        <dbReference type="Proteomes" id="UP000826573"/>
    </source>
</evidence>
<accession>A0A9P8HVA7</accession>
<dbReference type="AlphaFoldDB" id="A0A9P8HVA7"/>
<sequence>GPFSGRLLFIFLAKTLPVIILCVASNTLTQLFLQEGVHLISKCKGRANVLQFLRRL</sequence>
<organism evidence="2 3">
    <name type="scientific">Trichoderma semiorbis</name>
    <dbReference type="NCBI Taxonomy" id="1491008"/>
    <lineage>
        <taxon>Eukaryota</taxon>
        <taxon>Fungi</taxon>
        <taxon>Dikarya</taxon>
        <taxon>Ascomycota</taxon>
        <taxon>Pezizomycotina</taxon>
        <taxon>Sordariomycetes</taxon>
        <taxon>Hypocreomycetidae</taxon>
        <taxon>Hypocreales</taxon>
        <taxon>Hypocreaceae</taxon>
        <taxon>Trichoderma</taxon>
    </lineage>
</organism>
<reference evidence="2 3" key="1">
    <citation type="submission" date="2021-08" db="EMBL/GenBank/DDBJ databases">
        <title>The highly contiguous genome resource for Trichoderma semiorbis FJ059, a fungal antagonistic to plant pathogens.</title>
        <authorList>
            <person name="Liu T."/>
        </authorList>
    </citation>
    <scope>NUCLEOTIDE SEQUENCE [LARGE SCALE GENOMIC DNA]</scope>
    <source>
        <strain evidence="2 3">FJ059</strain>
    </source>
</reference>
<keyword evidence="1" id="KW-0472">Membrane</keyword>
<name>A0A9P8HVA7_9HYPO</name>
<feature type="transmembrane region" description="Helical" evidence="1">
    <location>
        <begin position="6"/>
        <end position="24"/>
    </location>
</feature>
<dbReference type="EMBL" id="JAIMJC010000001">
    <property type="protein sequence ID" value="KAH0533276.1"/>
    <property type="molecule type" value="Genomic_DNA"/>
</dbReference>
<keyword evidence="1" id="KW-0812">Transmembrane</keyword>
<keyword evidence="1" id="KW-1133">Transmembrane helix</keyword>
<evidence type="ECO:0000256" key="1">
    <source>
        <dbReference type="SAM" id="Phobius"/>
    </source>
</evidence>
<proteinExistence type="predicted"/>
<dbReference type="Proteomes" id="UP000826573">
    <property type="component" value="Unassembled WGS sequence"/>
</dbReference>
<gene>
    <name evidence="2" type="ORF">TsFJ059_001863</name>
</gene>
<keyword evidence="3" id="KW-1185">Reference proteome</keyword>